<feature type="region of interest" description="Disordered" evidence="9">
    <location>
        <begin position="54"/>
        <end position="85"/>
    </location>
</feature>
<dbReference type="PANTHER" id="PTHR21290">
    <property type="entry name" value="SPHINGOMYELIN SYNTHETASE"/>
    <property type="match status" value="1"/>
</dbReference>
<feature type="region of interest" description="Disordered" evidence="9">
    <location>
        <begin position="379"/>
        <end position="410"/>
    </location>
</feature>
<comment type="similarity">
    <text evidence="2">Belongs to the sphingomyelin synthase family.</text>
</comment>
<dbReference type="InterPro" id="IPR025749">
    <property type="entry name" value="Sphingomyelin_synth-like_dom"/>
</dbReference>
<feature type="domain" description="Sphingomyelin synthase-like" evidence="11">
    <location>
        <begin position="283"/>
        <end position="354"/>
    </location>
</feature>
<keyword evidence="13" id="KW-1185">Reference proteome</keyword>
<comment type="caution">
    <text evidence="12">The sequence shown here is derived from an EMBL/GenBank/DDBJ whole genome shotgun (WGS) entry which is preliminary data.</text>
</comment>
<comment type="subcellular location">
    <subcellularLocation>
        <location evidence="1">Membrane</location>
        <topology evidence="1">Multi-pass membrane protein</topology>
    </subcellularLocation>
</comment>
<dbReference type="EMBL" id="JATAAI010000027">
    <property type="protein sequence ID" value="KAK1737050.1"/>
    <property type="molecule type" value="Genomic_DNA"/>
</dbReference>
<dbReference type="GO" id="GO:0046513">
    <property type="term" value="P:ceramide biosynthetic process"/>
    <property type="evidence" value="ECO:0007669"/>
    <property type="project" value="TreeGrafter"/>
</dbReference>
<evidence type="ECO:0000313" key="13">
    <source>
        <dbReference type="Proteomes" id="UP001224775"/>
    </source>
</evidence>
<feature type="transmembrane region" description="Helical" evidence="10">
    <location>
        <begin position="335"/>
        <end position="354"/>
    </location>
</feature>
<feature type="transmembrane region" description="Helical" evidence="10">
    <location>
        <begin position="185"/>
        <end position="203"/>
    </location>
</feature>
<evidence type="ECO:0000256" key="5">
    <source>
        <dbReference type="ARBA" id="ARBA00022919"/>
    </source>
</evidence>
<dbReference type="GO" id="GO:0000139">
    <property type="term" value="C:Golgi membrane"/>
    <property type="evidence" value="ECO:0007669"/>
    <property type="project" value="TreeGrafter"/>
</dbReference>
<dbReference type="AlphaFoldDB" id="A0AAD8Y0Y7"/>
<evidence type="ECO:0000256" key="3">
    <source>
        <dbReference type="ARBA" id="ARBA00022679"/>
    </source>
</evidence>
<keyword evidence="6 10" id="KW-1133">Transmembrane helix</keyword>
<dbReference type="PANTHER" id="PTHR21290:SF25">
    <property type="entry name" value="SPHINGOMYELIN SYNTHASE-RELATED PROTEIN 1"/>
    <property type="match status" value="1"/>
</dbReference>
<evidence type="ECO:0000256" key="8">
    <source>
        <dbReference type="ARBA" id="ARBA00023136"/>
    </source>
</evidence>
<feature type="transmembrane region" description="Helical" evidence="10">
    <location>
        <begin position="312"/>
        <end position="329"/>
    </location>
</feature>
<evidence type="ECO:0000256" key="1">
    <source>
        <dbReference type="ARBA" id="ARBA00004141"/>
    </source>
</evidence>
<evidence type="ECO:0000256" key="7">
    <source>
        <dbReference type="ARBA" id="ARBA00023098"/>
    </source>
</evidence>
<dbReference type="Pfam" id="PF14360">
    <property type="entry name" value="PAP2_C"/>
    <property type="match status" value="1"/>
</dbReference>
<dbReference type="Proteomes" id="UP001224775">
    <property type="component" value="Unassembled WGS sequence"/>
</dbReference>
<feature type="transmembrane region" description="Helical" evidence="10">
    <location>
        <begin position="125"/>
        <end position="151"/>
    </location>
</feature>
<reference evidence="12" key="1">
    <citation type="submission" date="2023-06" db="EMBL/GenBank/DDBJ databases">
        <title>Survivors Of The Sea: Transcriptome response of Skeletonema marinoi to long-term dormancy.</title>
        <authorList>
            <person name="Pinder M.I.M."/>
            <person name="Kourtchenko O."/>
            <person name="Robertson E.K."/>
            <person name="Larsson T."/>
            <person name="Maumus F."/>
            <person name="Osuna-Cruz C.M."/>
            <person name="Vancaester E."/>
            <person name="Stenow R."/>
            <person name="Vandepoele K."/>
            <person name="Ploug H."/>
            <person name="Bruchert V."/>
            <person name="Godhe A."/>
            <person name="Topel M."/>
        </authorList>
    </citation>
    <scope>NUCLEOTIDE SEQUENCE</scope>
    <source>
        <strain evidence="12">R05AC</strain>
    </source>
</reference>
<dbReference type="InterPro" id="IPR045221">
    <property type="entry name" value="Sphingomyelin_synth-like"/>
</dbReference>
<evidence type="ECO:0000256" key="6">
    <source>
        <dbReference type="ARBA" id="ARBA00022989"/>
    </source>
</evidence>
<evidence type="ECO:0000259" key="11">
    <source>
        <dbReference type="Pfam" id="PF14360"/>
    </source>
</evidence>
<proteinExistence type="inferred from homology"/>
<evidence type="ECO:0000256" key="2">
    <source>
        <dbReference type="ARBA" id="ARBA00005441"/>
    </source>
</evidence>
<evidence type="ECO:0000256" key="10">
    <source>
        <dbReference type="SAM" id="Phobius"/>
    </source>
</evidence>
<keyword evidence="3" id="KW-0808">Transferase</keyword>
<keyword evidence="4 10" id="KW-0812">Transmembrane</keyword>
<dbReference type="GO" id="GO:0005886">
    <property type="term" value="C:plasma membrane"/>
    <property type="evidence" value="ECO:0007669"/>
    <property type="project" value="TreeGrafter"/>
</dbReference>
<dbReference type="GO" id="GO:0047493">
    <property type="term" value="F:ceramide cholinephosphotransferase activity"/>
    <property type="evidence" value="ECO:0007669"/>
    <property type="project" value="TreeGrafter"/>
</dbReference>
<feature type="compositionally biased region" description="Polar residues" evidence="9">
    <location>
        <begin position="58"/>
        <end position="85"/>
    </location>
</feature>
<name>A0AAD8Y0Y7_9STRA</name>
<keyword evidence="7" id="KW-0443">Lipid metabolism</keyword>
<gene>
    <name evidence="12" type="ORF">QTG54_012495</name>
</gene>
<dbReference type="GO" id="GO:0033188">
    <property type="term" value="F:sphingomyelin synthase activity"/>
    <property type="evidence" value="ECO:0007669"/>
    <property type="project" value="TreeGrafter"/>
</dbReference>
<evidence type="ECO:0000256" key="4">
    <source>
        <dbReference type="ARBA" id="ARBA00022692"/>
    </source>
</evidence>
<feature type="compositionally biased region" description="Acidic residues" evidence="9">
    <location>
        <begin position="379"/>
        <end position="392"/>
    </location>
</feature>
<sequence length="410" mass="46177">MDHLVEDVSKMRVYGSTHTLTTISTDTYTPSSSSASSSDNCNNNALQMHHMRLDMSPDENNSTGSDSTDMSNLLSSKQRTDSSFSDISCDDGGGYYSRYARHRNKSKNARYFFHNSVFTVNNFKVVLSFAAWFVSYMIMGVFGGSVAYMHFERSNRDVPDPLPDFGYEVIPYFCPHIPHVPHGNVQSVVLFILYTIILSGVVLRWTPRFHPKSGTLVSNGDGRLILQHMCHLNCLVFLTRTTTVGLTGLPQPNPKCVEQQHLPVTFENALQFVMGRGFVPHACGDLIYSGHVGCTLICMAVLHRHGFMKHKVVAVGMWIVAAIGIYFTISCRSHYSVDVVLAFYFGYFLPEWYYNRSDGRVMGRVSRWIRKMEVRPEDLQIDDDDDDSSSEEGDIKGCPPESKYPMSISV</sequence>
<organism evidence="12 13">
    <name type="scientific">Skeletonema marinoi</name>
    <dbReference type="NCBI Taxonomy" id="267567"/>
    <lineage>
        <taxon>Eukaryota</taxon>
        <taxon>Sar</taxon>
        <taxon>Stramenopiles</taxon>
        <taxon>Ochrophyta</taxon>
        <taxon>Bacillariophyta</taxon>
        <taxon>Coscinodiscophyceae</taxon>
        <taxon>Thalassiosirophycidae</taxon>
        <taxon>Thalassiosirales</taxon>
        <taxon>Skeletonemataceae</taxon>
        <taxon>Skeletonema</taxon>
        <taxon>Skeletonema marinoi-dohrnii complex</taxon>
    </lineage>
</organism>
<evidence type="ECO:0000256" key="9">
    <source>
        <dbReference type="SAM" id="MobiDB-lite"/>
    </source>
</evidence>
<accession>A0AAD8Y0Y7</accession>
<evidence type="ECO:0000313" key="12">
    <source>
        <dbReference type="EMBL" id="KAK1737050.1"/>
    </source>
</evidence>
<keyword evidence="5" id="KW-0746">Sphingolipid metabolism</keyword>
<protein>
    <submittedName>
        <fullName evidence="12">Sphingomyelin synthase family protein</fullName>
    </submittedName>
</protein>
<keyword evidence="8 10" id="KW-0472">Membrane</keyword>
<dbReference type="GO" id="GO:0005789">
    <property type="term" value="C:endoplasmic reticulum membrane"/>
    <property type="evidence" value="ECO:0007669"/>
    <property type="project" value="TreeGrafter"/>
</dbReference>